<evidence type="ECO:0000313" key="3">
    <source>
        <dbReference type="EMBL" id="PJE35306.1"/>
    </source>
</evidence>
<comment type="caution">
    <text evidence="3">The sequence shown here is derived from an EMBL/GenBank/DDBJ whole genome shotgun (WGS) entry which is preliminary data.</text>
</comment>
<feature type="signal peptide" evidence="2">
    <location>
        <begin position="1"/>
        <end position="24"/>
    </location>
</feature>
<reference evidence="3 4" key="1">
    <citation type="journal article" date="2018" name="Int. J. Syst. Evol. Microbiol.">
        <title>Pseudooceanicola lipolyticus sp. nov., a marine alphaproteobacterium, reclassification of Oceanicola flagellatus as Pseudooceanicola flagellatus comb. nov. and emended description of the genus Pseudooceanicola.</title>
        <authorList>
            <person name="Huang M.-M."/>
            <person name="Guo L.-L."/>
            <person name="Wu Y.-H."/>
            <person name="Lai Q.-L."/>
            <person name="Shao Z.-Z."/>
            <person name="Wang C.-S."/>
            <person name="Wu M."/>
            <person name="Xu X.-W."/>
        </authorList>
    </citation>
    <scope>NUCLEOTIDE SEQUENCE [LARGE SCALE GENOMIC DNA]</scope>
    <source>
        <strain evidence="3 4">157</strain>
    </source>
</reference>
<accession>A0A2M8IXP7</accession>
<keyword evidence="1" id="KW-1133">Transmembrane helix</keyword>
<keyword evidence="1" id="KW-0472">Membrane</keyword>
<dbReference type="OrthoDB" id="9899411at2"/>
<name>A0A2M8IXP7_9RHOB</name>
<evidence type="ECO:0008006" key="5">
    <source>
        <dbReference type="Google" id="ProtNLM"/>
    </source>
</evidence>
<feature type="transmembrane region" description="Helical" evidence="1">
    <location>
        <begin position="184"/>
        <end position="203"/>
    </location>
</feature>
<organism evidence="3 4">
    <name type="scientific">Pseudooceanicola lipolyticus</name>
    <dbReference type="NCBI Taxonomy" id="2029104"/>
    <lineage>
        <taxon>Bacteria</taxon>
        <taxon>Pseudomonadati</taxon>
        <taxon>Pseudomonadota</taxon>
        <taxon>Alphaproteobacteria</taxon>
        <taxon>Rhodobacterales</taxon>
        <taxon>Paracoccaceae</taxon>
        <taxon>Pseudooceanicola</taxon>
    </lineage>
</organism>
<protein>
    <recommendedName>
        <fullName evidence="5">VPLPA-CTERM sorting domain-containing protein</fullName>
    </recommendedName>
</protein>
<keyword evidence="1" id="KW-0812">Transmembrane</keyword>
<dbReference type="InterPro" id="IPR022472">
    <property type="entry name" value="VPLPA-CTERM"/>
</dbReference>
<dbReference type="AlphaFoldDB" id="A0A2M8IXP7"/>
<evidence type="ECO:0000256" key="1">
    <source>
        <dbReference type="SAM" id="Phobius"/>
    </source>
</evidence>
<feature type="chain" id="PRO_5014650293" description="VPLPA-CTERM sorting domain-containing protein" evidence="2">
    <location>
        <begin position="25"/>
        <end position="209"/>
    </location>
</feature>
<sequence>MRLKSLALSAAVVIVSGIASLANAATFPTFVFDSASSDITLTKKLDLCLGCGLTASFHSDAVNLAPWTATSANDSLRVNNFIDWTVGKGFGGEKYDVSVTLAFSSPDPSAGSTTGSAIVGTIGGVISGGVLTWKDSGIINFSQGSQLTFALDPTIALGLGNSTTTGVTFTGSPIAPLSDTVAPVPLPAGGLLLIGALGGLTVLRRKSRA</sequence>
<dbReference type="NCBIfam" id="TIGR03370">
    <property type="entry name" value="VPLPA-CTERM"/>
    <property type="match status" value="1"/>
</dbReference>
<dbReference type="Proteomes" id="UP000231553">
    <property type="component" value="Unassembled WGS sequence"/>
</dbReference>
<evidence type="ECO:0000256" key="2">
    <source>
        <dbReference type="SAM" id="SignalP"/>
    </source>
</evidence>
<gene>
    <name evidence="3" type="ORF">CVM52_17805</name>
</gene>
<dbReference type="RefSeq" id="WP_100163807.1">
    <property type="nucleotide sequence ID" value="NZ_PGTB01000100.1"/>
</dbReference>
<proteinExistence type="predicted"/>
<keyword evidence="4" id="KW-1185">Reference proteome</keyword>
<dbReference type="EMBL" id="PGTB01000100">
    <property type="protein sequence ID" value="PJE35306.1"/>
    <property type="molecule type" value="Genomic_DNA"/>
</dbReference>
<keyword evidence="2" id="KW-0732">Signal</keyword>
<evidence type="ECO:0000313" key="4">
    <source>
        <dbReference type="Proteomes" id="UP000231553"/>
    </source>
</evidence>